<protein>
    <submittedName>
        <fullName evidence="2">Stress responsive A/B Barrel Domain</fullName>
    </submittedName>
</protein>
<keyword evidence="3" id="KW-1185">Reference proteome</keyword>
<organism evidence="2 3">
    <name type="scientific">Dyadobacter soli</name>
    <dbReference type="NCBI Taxonomy" id="659014"/>
    <lineage>
        <taxon>Bacteria</taxon>
        <taxon>Pseudomonadati</taxon>
        <taxon>Bacteroidota</taxon>
        <taxon>Cytophagia</taxon>
        <taxon>Cytophagales</taxon>
        <taxon>Spirosomataceae</taxon>
        <taxon>Dyadobacter</taxon>
    </lineage>
</organism>
<gene>
    <name evidence="2" type="ORF">SAMN04487996_12858</name>
</gene>
<dbReference type="STRING" id="659014.SAMN04487996_12858"/>
<accession>A0A1G7ZK49</accession>
<feature type="domain" description="Stress-response A/B barrel" evidence="1">
    <location>
        <begin position="2"/>
        <end position="97"/>
    </location>
</feature>
<dbReference type="AlphaFoldDB" id="A0A1G7ZK49"/>
<evidence type="ECO:0000313" key="3">
    <source>
        <dbReference type="Proteomes" id="UP000198748"/>
    </source>
</evidence>
<dbReference type="SMART" id="SM00886">
    <property type="entry name" value="Dabb"/>
    <property type="match status" value="1"/>
</dbReference>
<evidence type="ECO:0000313" key="2">
    <source>
        <dbReference type="EMBL" id="SDH09161.1"/>
    </source>
</evidence>
<dbReference type="Pfam" id="PF07876">
    <property type="entry name" value="Dabb"/>
    <property type="match status" value="1"/>
</dbReference>
<evidence type="ECO:0000259" key="1">
    <source>
        <dbReference type="PROSITE" id="PS51502"/>
    </source>
</evidence>
<proteinExistence type="predicted"/>
<dbReference type="PROSITE" id="PS51502">
    <property type="entry name" value="S_R_A_B_BARREL"/>
    <property type="match status" value="1"/>
</dbReference>
<sequence length="99" mass="11402">MFIHNVFFWLKEKDNEEARQALLAGIKSLEAIESIESAYIGPPAATRRPVIDATYDFAEILIFNDEAGHDVYQVHPLHKKFVEECAHLWEKVVIYDVEA</sequence>
<name>A0A1G7ZK49_9BACT</name>
<dbReference type="Gene3D" id="3.30.70.100">
    <property type="match status" value="1"/>
</dbReference>
<dbReference type="InterPro" id="IPR011008">
    <property type="entry name" value="Dimeric_a/b-barrel"/>
</dbReference>
<dbReference type="InterPro" id="IPR013097">
    <property type="entry name" value="Dabb"/>
</dbReference>
<reference evidence="3" key="1">
    <citation type="submission" date="2016-10" db="EMBL/GenBank/DDBJ databases">
        <authorList>
            <person name="Varghese N."/>
            <person name="Submissions S."/>
        </authorList>
    </citation>
    <scope>NUCLEOTIDE SEQUENCE [LARGE SCALE GENOMIC DNA]</scope>
    <source>
        <strain evidence="3">DSM 25329</strain>
    </source>
</reference>
<dbReference type="RefSeq" id="WP_090157346.1">
    <property type="nucleotide sequence ID" value="NZ_FNAN01000028.1"/>
</dbReference>
<dbReference type="SUPFAM" id="SSF54909">
    <property type="entry name" value="Dimeric alpha+beta barrel"/>
    <property type="match status" value="1"/>
</dbReference>
<dbReference type="Proteomes" id="UP000198748">
    <property type="component" value="Unassembled WGS sequence"/>
</dbReference>
<dbReference type="EMBL" id="FNAN01000028">
    <property type="protein sequence ID" value="SDH09161.1"/>
    <property type="molecule type" value="Genomic_DNA"/>
</dbReference>
<dbReference type="OrthoDB" id="7189263at2"/>